<evidence type="ECO:0000313" key="4">
    <source>
        <dbReference type="Proteomes" id="UP001626550"/>
    </source>
</evidence>
<feature type="region of interest" description="Disordered" evidence="1">
    <location>
        <begin position="156"/>
        <end position="214"/>
    </location>
</feature>
<reference evidence="3 4" key="1">
    <citation type="submission" date="2024-11" db="EMBL/GenBank/DDBJ databases">
        <title>Adaptive evolution of stress response genes in parasites aligns with host niche diversity.</title>
        <authorList>
            <person name="Hahn C."/>
            <person name="Resl P."/>
        </authorList>
    </citation>
    <scope>NUCLEOTIDE SEQUENCE [LARGE SCALE GENOMIC DNA]</scope>
    <source>
        <strain evidence="3">EGGRZ-B1_66</strain>
        <tissue evidence="3">Body</tissue>
    </source>
</reference>
<keyword evidence="2" id="KW-0732">Signal</keyword>
<feature type="chain" id="PRO_5044797767" evidence="2">
    <location>
        <begin position="21"/>
        <end position="214"/>
    </location>
</feature>
<proteinExistence type="predicted"/>
<keyword evidence="4" id="KW-1185">Reference proteome</keyword>
<sequence length="214" mass="23490">MRFKLLFIFASFALLSRLKAEQIQISIHGASGPEDPVELGKPFTVNCKLNSGFDSSRSQKLSIFLNCPFRPEGDDNISCFQGCSQLCMEDTKCKNYDILQSTKCQYVHDSNEGLTYSYRFPEFTKALIDQRQFSCKFEGTLSNIISVPFNPRLHKSGKQTASITPTSTPPPTTSSTTTTTALPETTQITLPSTTLGPNTLSTGLGEGLSLGYES</sequence>
<accession>A0ABD2PZV1</accession>
<evidence type="ECO:0000256" key="1">
    <source>
        <dbReference type="SAM" id="MobiDB-lite"/>
    </source>
</evidence>
<dbReference type="Proteomes" id="UP001626550">
    <property type="component" value="Unassembled WGS sequence"/>
</dbReference>
<protein>
    <submittedName>
        <fullName evidence="3">Uncharacterized protein</fullName>
    </submittedName>
</protein>
<dbReference type="AlphaFoldDB" id="A0ABD2PZV1"/>
<name>A0ABD2PZV1_9PLAT</name>
<comment type="caution">
    <text evidence="3">The sequence shown here is derived from an EMBL/GenBank/DDBJ whole genome shotgun (WGS) entry which is preliminary data.</text>
</comment>
<dbReference type="EMBL" id="JBJKFK010001498">
    <property type="protein sequence ID" value="KAL3312938.1"/>
    <property type="molecule type" value="Genomic_DNA"/>
</dbReference>
<evidence type="ECO:0000313" key="3">
    <source>
        <dbReference type="EMBL" id="KAL3312938.1"/>
    </source>
</evidence>
<organism evidence="3 4">
    <name type="scientific">Cichlidogyrus casuarinus</name>
    <dbReference type="NCBI Taxonomy" id="1844966"/>
    <lineage>
        <taxon>Eukaryota</taxon>
        <taxon>Metazoa</taxon>
        <taxon>Spiralia</taxon>
        <taxon>Lophotrochozoa</taxon>
        <taxon>Platyhelminthes</taxon>
        <taxon>Monogenea</taxon>
        <taxon>Monopisthocotylea</taxon>
        <taxon>Dactylogyridea</taxon>
        <taxon>Ancyrocephalidae</taxon>
        <taxon>Cichlidogyrus</taxon>
    </lineage>
</organism>
<feature type="compositionally biased region" description="Low complexity" evidence="1">
    <location>
        <begin position="199"/>
        <end position="214"/>
    </location>
</feature>
<feature type="compositionally biased region" description="Low complexity" evidence="1">
    <location>
        <begin position="173"/>
        <end position="190"/>
    </location>
</feature>
<evidence type="ECO:0000256" key="2">
    <source>
        <dbReference type="SAM" id="SignalP"/>
    </source>
</evidence>
<gene>
    <name evidence="3" type="ORF">Ciccas_008462</name>
</gene>
<feature type="signal peptide" evidence="2">
    <location>
        <begin position="1"/>
        <end position="20"/>
    </location>
</feature>